<protein>
    <submittedName>
        <fullName evidence="2">Uncharacterized protein</fullName>
    </submittedName>
</protein>
<dbReference type="EMBL" id="JBBKZU010000005">
    <property type="protein sequence ID" value="MEJ8812200.1"/>
    <property type="molecule type" value="Genomic_DNA"/>
</dbReference>
<accession>A0ABU8VF48</accession>
<name>A0ABU8VF48_9BURK</name>
<gene>
    <name evidence="2" type="ORF">WKW77_14045</name>
</gene>
<evidence type="ECO:0000313" key="3">
    <source>
        <dbReference type="Proteomes" id="UP001365846"/>
    </source>
</evidence>
<evidence type="ECO:0000256" key="1">
    <source>
        <dbReference type="SAM" id="Phobius"/>
    </source>
</evidence>
<proteinExistence type="predicted"/>
<keyword evidence="1" id="KW-0472">Membrane</keyword>
<reference evidence="2 3" key="1">
    <citation type="submission" date="2024-03" db="EMBL/GenBank/DDBJ databases">
        <title>Novel species of the genus Variovorax.</title>
        <authorList>
            <person name="Liu Q."/>
            <person name="Xin Y.-H."/>
        </authorList>
    </citation>
    <scope>NUCLEOTIDE SEQUENCE [LARGE SCALE GENOMIC DNA]</scope>
    <source>
        <strain evidence="2 3">KACC 18899</strain>
    </source>
</reference>
<comment type="caution">
    <text evidence="2">The sequence shown here is derived from an EMBL/GenBank/DDBJ whole genome shotgun (WGS) entry which is preliminary data.</text>
</comment>
<keyword evidence="1" id="KW-0812">Transmembrane</keyword>
<sequence>MSSIHAVTSGRALGRAFFVAHHAFVEFGPAGASQGAWATEPPDSALSSPVAFAGFIDLVRSTGAEDSGEICQECKTLNRAGACYCKGCEHKLPAYYACANARAPMVLRHRRERTGNRTLAWDLAAVWVVLSSLVLITAFIPVR</sequence>
<organism evidence="2 3">
    <name type="scientific">Variovorax ureilyticus</name>
    <dbReference type="NCBI Taxonomy" id="1836198"/>
    <lineage>
        <taxon>Bacteria</taxon>
        <taxon>Pseudomonadati</taxon>
        <taxon>Pseudomonadota</taxon>
        <taxon>Betaproteobacteria</taxon>
        <taxon>Burkholderiales</taxon>
        <taxon>Comamonadaceae</taxon>
        <taxon>Variovorax</taxon>
    </lineage>
</organism>
<evidence type="ECO:0000313" key="2">
    <source>
        <dbReference type="EMBL" id="MEJ8812200.1"/>
    </source>
</evidence>
<feature type="transmembrane region" description="Helical" evidence="1">
    <location>
        <begin position="119"/>
        <end position="140"/>
    </location>
</feature>
<keyword evidence="1" id="KW-1133">Transmembrane helix</keyword>
<dbReference type="Proteomes" id="UP001365846">
    <property type="component" value="Unassembled WGS sequence"/>
</dbReference>
<keyword evidence="3" id="KW-1185">Reference proteome</keyword>
<dbReference type="RefSeq" id="WP_340357455.1">
    <property type="nucleotide sequence ID" value="NZ_JBBKZU010000005.1"/>
</dbReference>